<feature type="domain" description="HTH araC/xylS-type" evidence="4">
    <location>
        <begin position="153"/>
        <end position="253"/>
    </location>
</feature>
<keyword evidence="3" id="KW-0804">Transcription</keyword>
<protein>
    <submittedName>
        <fullName evidence="5">AraC family transcriptional regulator</fullName>
    </submittedName>
</protein>
<dbReference type="Proteomes" id="UP000232149">
    <property type="component" value="Unassembled WGS sequence"/>
</dbReference>
<dbReference type="EMBL" id="NPDV01000019">
    <property type="protein sequence ID" value="PJZ51833.1"/>
    <property type="molecule type" value="Genomic_DNA"/>
</dbReference>
<dbReference type="Proteomes" id="UP000232188">
    <property type="component" value="Unassembled WGS sequence"/>
</dbReference>
<dbReference type="PROSITE" id="PS01124">
    <property type="entry name" value="HTH_ARAC_FAMILY_2"/>
    <property type="match status" value="1"/>
</dbReference>
<dbReference type="GO" id="GO:0003700">
    <property type="term" value="F:DNA-binding transcription factor activity"/>
    <property type="evidence" value="ECO:0007669"/>
    <property type="project" value="InterPro"/>
</dbReference>
<evidence type="ECO:0000313" key="8">
    <source>
        <dbReference type="Proteomes" id="UP000232188"/>
    </source>
</evidence>
<proteinExistence type="predicted"/>
<keyword evidence="2" id="KW-0238">DNA-binding</keyword>
<dbReference type="InterPro" id="IPR046532">
    <property type="entry name" value="DUF6597"/>
</dbReference>
<evidence type="ECO:0000259" key="4">
    <source>
        <dbReference type="PROSITE" id="PS01124"/>
    </source>
</evidence>
<evidence type="ECO:0000313" key="6">
    <source>
        <dbReference type="EMBL" id="PJZ62323.1"/>
    </source>
</evidence>
<dbReference type="Gene3D" id="1.10.10.60">
    <property type="entry name" value="Homeodomain-like"/>
    <property type="match status" value="1"/>
</dbReference>
<reference evidence="7 8" key="1">
    <citation type="submission" date="2017-07" db="EMBL/GenBank/DDBJ databases">
        <title>Leptospira spp. isolated from tropical soils.</title>
        <authorList>
            <person name="Thibeaux R."/>
            <person name="Iraola G."/>
            <person name="Ferres I."/>
            <person name="Bierque E."/>
            <person name="Girault D."/>
            <person name="Soupe-Gilbert M.-E."/>
            <person name="Picardeau M."/>
            <person name="Goarant C."/>
        </authorList>
    </citation>
    <scope>NUCLEOTIDE SEQUENCE [LARGE SCALE GENOMIC DNA]</scope>
    <source>
        <strain evidence="5 8">FH2-B-C1</strain>
        <strain evidence="6 7">FH2-B-D1</strain>
    </source>
</reference>
<dbReference type="Pfam" id="PF12833">
    <property type="entry name" value="HTH_18"/>
    <property type="match status" value="1"/>
</dbReference>
<evidence type="ECO:0000256" key="1">
    <source>
        <dbReference type="ARBA" id="ARBA00023015"/>
    </source>
</evidence>
<dbReference type="SMART" id="SM00342">
    <property type="entry name" value="HTH_ARAC"/>
    <property type="match status" value="1"/>
</dbReference>
<evidence type="ECO:0000256" key="2">
    <source>
        <dbReference type="ARBA" id="ARBA00023125"/>
    </source>
</evidence>
<dbReference type="InterPro" id="IPR018060">
    <property type="entry name" value="HTH_AraC"/>
</dbReference>
<name>A0A2M9YJX3_9LEPT</name>
<dbReference type="InterPro" id="IPR050204">
    <property type="entry name" value="AraC_XylS_family_regulators"/>
</dbReference>
<dbReference type="EMBL" id="NPDU01000018">
    <property type="protein sequence ID" value="PJZ62323.1"/>
    <property type="molecule type" value="Genomic_DNA"/>
</dbReference>
<keyword evidence="7" id="KW-1185">Reference proteome</keyword>
<organism evidence="5 8">
    <name type="scientific">Leptospira adleri</name>
    <dbReference type="NCBI Taxonomy" id="2023186"/>
    <lineage>
        <taxon>Bacteria</taxon>
        <taxon>Pseudomonadati</taxon>
        <taxon>Spirochaetota</taxon>
        <taxon>Spirochaetia</taxon>
        <taxon>Leptospirales</taxon>
        <taxon>Leptospiraceae</taxon>
        <taxon>Leptospira</taxon>
    </lineage>
</organism>
<accession>A0A2M9YJX3</accession>
<dbReference type="RefSeq" id="WP_100787191.1">
    <property type="nucleotide sequence ID" value="NZ_NPDU01000018.1"/>
</dbReference>
<evidence type="ECO:0000313" key="5">
    <source>
        <dbReference type="EMBL" id="PJZ51833.1"/>
    </source>
</evidence>
<dbReference type="Pfam" id="PF20240">
    <property type="entry name" value="DUF6597"/>
    <property type="match status" value="1"/>
</dbReference>
<evidence type="ECO:0000256" key="3">
    <source>
        <dbReference type="ARBA" id="ARBA00023163"/>
    </source>
</evidence>
<dbReference type="GO" id="GO:0043565">
    <property type="term" value="F:sequence-specific DNA binding"/>
    <property type="evidence" value="ECO:0007669"/>
    <property type="project" value="InterPro"/>
</dbReference>
<dbReference type="AlphaFoldDB" id="A0A2M9YJX3"/>
<dbReference type="PANTHER" id="PTHR46796:SF13">
    <property type="entry name" value="HTH-TYPE TRANSCRIPTIONAL ACTIVATOR RHAS"/>
    <property type="match status" value="1"/>
</dbReference>
<gene>
    <name evidence="6" type="ORF">CH376_08980</name>
    <name evidence="5" type="ORF">CH380_18275</name>
</gene>
<dbReference type="PANTHER" id="PTHR46796">
    <property type="entry name" value="HTH-TYPE TRANSCRIPTIONAL ACTIVATOR RHAS-RELATED"/>
    <property type="match status" value="1"/>
</dbReference>
<comment type="caution">
    <text evidence="5">The sequence shown here is derived from an EMBL/GenBank/DDBJ whole genome shotgun (WGS) entry which is preliminary data.</text>
</comment>
<sequence length="257" mass="29582">MNIKTYHPNGLLRSYIRDYMIIESGVERENRILPNSSAVLSFRMEGDVRITENSKENLVPVLGIAGLRKNFRLIRYSKKASMLLVNFKEGGASEFFPIPMNEIFGINLSLDQILPKSRIALIEEKLFETKTNEGKIGILEKFLLSQIRGTNADLLVMETVRRIRNTNGNLKITEILQGMPISRDSYEKRFRKTIGTSPKQFANLIRIKSLIERYSSFQTLTDLSHDAGYFDQAHFIKDFRSFTGQTPKDFFKAPAFW</sequence>
<evidence type="ECO:0000313" key="7">
    <source>
        <dbReference type="Proteomes" id="UP000232149"/>
    </source>
</evidence>
<keyword evidence="1" id="KW-0805">Transcription regulation</keyword>